<evidence type="ECO:0000256" key="1">
    <source>
        <dbReference type="ARBA" id="ARBA00010529"/>
    </source>
</evidence>
<dbReference type="InterPro" id="IPR000119">
    <property type="entry name" value="Hist_DNA-bd"/>
</dbReference>
<evidence type="ECO:0000256" key="2">
    <source>
        <dbReference type="ARBA" id="ARBA00023125"/>
    </source>
</evidence>
<protein>
    <recommendedName>
        <fullName evidence="3">Histone-like DNA-binding protein</fullName>
    </recommendedName>
</protein>
<evidence type="ECO:0000313" key="5">
    <source>
        <dbReference type="EMBL" id="WPY00919.1"/>
    </source>
</evidence>
<organism evidence="5 6">
    <name type="scientific">Candidatus Trichorickettsia mobilis</name>
    <dbReference type="NCBI Taxonomy" id="1346319"/>
    <lineage>
        <taxon>Bacteria</taxon>
        <taxon>Pseudomonadati</taxon>
        <taxon>Pseudomonadota</taxon>
        <taxon>Alphaproteobacteria</taxon>
        <taxon>Rickettsiales</taxon>
        <taxon>Rickettsiaceae</taxon>
        <taxon>Rickettsieae</taxon>
        <taxon>Candidatus Trichorickettsia</taxon>
    </lineage>
</organism>
<dbReference type="PANTHER" id="PTHR33175">
    <property type="entry name" value="DNA-BINDING PROTEIN HU"/>
    <property type="match status" value="1"/>
</dbReference>
<dbReference type="RefSeq" id="WP_410250232.1">
    <property type="nucleotide sequence ID" value="NZ_CP112932.1"/>
</dbReference>
<reference evidence="5 6" key="1">
    <citation type="submission" date="2022-10" db="EMBL/GenBank/DDBJ databases">
        <title>Host association and intracellularity evolved multiple times independently in the Rickettsiales.</title>
        <authorList>
            <person name="Castelli M."/>
            <person name="Nardi T."/>
            <person name="Gammuto L."/>
            <person name="Bellinzona G."/>
            <person name="Sabaneyeva E."/>
            <person name="Potekhin A."/>
            <person name="Serra V."/>
            <person name="Petroni G."/>
            <person name="Sassera D."/>
        </authorList>
    </citation>
    <scope>NUCLEOTIDE SEQUENCE [LARGE SCALE GENOMIC DNA]</scope>
    <source>
        <strain evidence="5 6">Kr 154-4</strain>
    </source>
</reference>
<dbReference type="Gene3D" id="4.10.520.10">
    <property type="entry name" value="IHF-like DNA-binding proteins"/>
    <property type="match status" value="1"/>
</dbReference>
<dbReference type="SUPFAM" id="SSF47729">
    <property type="entry name" value="IHF-like DNA-binding proteins"/>
    <property type="match status" value="1"/>
</dbReference>
<evidence type="ECO:0000256" key="3">
    <source>
        <dbReference type="ARBA" id="ARBA00040467"/>
    </source>
</evidence>
<keyword evidence="2 5" id="KW-0238">DNA-binding</keyword>
<dbReference type="InterPro" id="IPR010992">
    <property type="entry name" value="IHF-like_DNA-bd_dom_sf"/>
</dbReference>
<dbReference type="PANTHER" id="PTHR33175:SF2">
    <property type="entry name" value="INTEGRATION HOST FACTOR SUBUNIT ALPHA"/>
    <property type="match status" value="1"/>
</dbReference>
<dbReference type="Proteomes" id="UP001326613">
    <property type="component" value="Chromosome"/>
</dbReference>
<comment type="similarity">
    <text evidence="1 4">Belongs to the bacterial histone-like protein family.</text>
</comment>
<sequence length="106" mass="12006">MNTTNQNSITITKEKIAAMLKSKLGFSGVVCEEIVNQIFNQMQVILKSEQKLVLQKFGSFSINNKKARPGQNLQTKTQMIIEPRSVVSFSPAKYLKNIVNDHHELK</sequence>
<dbReference type="Pfam" id="PF00216">
    <property type="entry name" value="Bac_DNA_binding"/>
    <property type="match status" value="1"/>
</dbReference>
<name>A0ABZ0USC3_9RICK</name>
<evidence type="ECO:0000313" key="6">
    <source>
        <dbReference type="Proteomes" id="UP001326613"/>
    </source>
</evidence>
<accession>A0ABZ0USC3</accession>
<keyword evidence="6" id="KW-1185">Reference proteome</keyword>
<proteinExistence type="inferred from homology"/>
<dbReference type="PRINTS" id="PR01727">
    <property type="entry name" value="DNABINDINGHU"/>
</dbReference>
<dbReference type="SMART" id="SM00411">
    <property type="entry name" value="BHL"/>
    <property type="match status" value="1"/>
</dbReference>
<dbReference type="GO" id="GO:0003677">
    <property type="term" value="F:DNA binding"/>
    <property type="evidence" value="ECO:0007669"/>
    <property type="project" value="UniProtKB-KW"/>
</dbReference>
<dbReference type="EMBL" id="CP112932">
    <property type="protein sequence ID" value="WPY00919.1"/>
    <property type="molecule type" value="Genomic_DNA"/>
</dbReference>
<gene>
    <name evidence="5" type="ORF">Trichorick_00809</name>
</gene>
<evidence type="ECO:0000256" key="4">
    <source>
        <dbReference type="RuleBase" id="RU003939"/>
    </source>
</evidence>